<evidence type="ECO:0000313" key="3">
    <source>
        <dbReference type="Proteomes" id="UP001469553"/>
    </source>
</evidence>
<feature type="non-terminal residue" evidence="2">
    <location>
        <position position="76"/>
    </location>
</feature>
<protein>
    <submittedName>
        <fullName evidence="2">Uncharacterized protein</fullName>
    </submittedName>
</protein>
<proteinExistence type="predicted"/>
<evidence type="ECO:0000313" key="2">
    <source>
        <dbReference type="EMBL" id="MEQ2306091.1"/>
    </source>
</evidence>
<keyword evidence="3" id="KW-1185">Reference proteome</keyword>
<evidence type="ECO:0000256" key="1">
    <source>
        <dbReference type="SAM" id="MobiDB-lite"/>
    </source>
</evidence>
<reference evidence="2 3" key="1">
    <citation type="submission" date="2021-06" db="EMBL/GenBank/DDBJ databases">
        <authorList>
            <person name="Palmer J.M."/>
        </authorList>
    </citation>
    <scope>NUCLEOTIDE SEQUENCE [LARGE SCALE GENOMIC DNA]</scope>
    <source>
        <strain evidence="2 3">AS_MEX2019</strain>
        <tissue evidence="2">Muscle</tissue>
    </source>
</reference>
<accession>A0ABV0ZKS3</accession>
<organism evidence="2 3">
    <name type="scientific">Ameca splendens</name>
    <dbReference type="NCBI Taxonomy" id="208324"/>
    <lineage>
        <taxon>Eukaryota</taxon>
        <taxon>Metazoa</taxon>
        <taxon>Chordata</taxon>
        <taxon>Craniata</taxon>
        <taxon>Vertebrata</taxon>
        <taxon>Euteleostomi</taxon>
        <taxon>Actinopterygii</taxon>
        <taxon>Neopterygii</taxon>
        <taxon>Teleostei</taxon>
        <taxon>Neoteleostei</taxon>
        <taxon>Acanthomorphata</taxon>
        <taxon>Ovalentaria</taxon>
        <taxon>Atherinomorphae</taxon>
        <taxon>Cyprinodontiformes</taxon>
        <taxon>Goodeidae</taxon>
        <taxon>Ameca</taxon>
    </lineage>
</organism>
<sequence length="76" mass="8108">MAGMYGCFKGRNRDSAAMASGSPDLVTSQEPAEVQEDCSELFLAGKPTLHFPHEHILTTVKQSGGSIIPGDAFLQQ</sequence>
<name>A0ABV0ZKS3_9TELE</name>
<comment type="caution">
    <text evidence="2">The sequence shown here is derived from an EMBL/GenBank/DDBJ whole genome shotgun (WGS) entry which is preliminary data.</text>
</comment>
<feature type="region of interest" description="Disordered" evidence="1">
    <location>
        <begin position="1"/>
        <end position="31"/>
    </location>
</feature>
<dbReference type="Proteomes" id="UP001469553">
    <property type="component" value="Unassembled WGS sequence"/>
</dbReference>
<dbReference type="EMBL" id="JAHRIP010066025">
    <property type="protein sequence ID" value="MEQ2306091.1"/>
    <property type="molecule type" value="Genomic_DNA"/>
</dbReference>
<gene>
    <name evidence="2" type="ORF">AMECASPLE_004515</name>
</gene>